<dbReference type="Pfam" id="PF03967">
    <property type="entry name" value="PRCH"/>
    <property type="match status" value="1"/>
</dbReference>
<feature type="transmembrane region" description="Helical" evidence="1">
    <location>
        <begin position="6"/>
        <end position="29"/>
    </location>
</feature>
<dbReference type="InterPro" id="IPR037097">
    <property type="entry name" value="Photo_RC_H_N_sf"/>
</dbReference>
<dbReference type="GeneID" id="90767996"/>
<dbReference type="Proteomes" id="UP000293719">
    <property type="component" value="Chromosome"/>
</dbReference>
<feature type="domain" description="Photosynthetic reaction centre H subunit N-terminal" evidence="2">
    <location>
        <begin position="3"/>
        <end position="136"/>
    </location>
</feature>
<keyword evidence="1" id="KW-0472">Membrane</keyword>
<dbReference type="GO" id="GO:0030077">
    <property type="term" value="C:plasma membrane light-harvesting complex"/>
    <property type="evidence" value="ECO:0007669"/>
    <property type="project" value="InterPro"/>
</dbReference>
<accession>A0A4P6V2T7</accession>
<dbReference type="Gene3D" id="4.10.540.10">
    <property type="entry name" value="Photosynthetic reaction centre, H subunit, N-terminal domain"/>
    <property type="match status" value="1"/>
</dbReference>
<dbReference type="NCBIfam" id="TIGR01150">
    <property type="entry name" value="puhA"/>
    <property type="match status" value="1"/>
</dbReference>
<evidence type="ECO:0000259" key="2">
    <source>
        <dbReference type="Pfam" id="PF03967"/>
    </source>
</evidence>
<dbReference type="InterPro" id="IPR015810">
    <property type="entry name" value="Photo_RC_H_N"/>
</dbReference>
<dbReference type="InterPro" id="IPR014747">
    <property type="entry name" value="Bac_photo_RC_H_C"/>
</dbReference>
<sequence>MVELTAGYDVALITFYVFVVFFIGLVVYLQRESRREGFPLENDAGEKNAPSFIFTPGPKTFHMPHGRGTVEAPNQKVDSVAAAGNIKGEHMGFEGTPWRPTSENPMLDGIGPGAWTERADVPDPLHDGRPKIVPMRADETVTIAEGDVDPRGLRVVGCDSIVAGRVKDVWVDRMEHMARFLEIETEVGEAPRSVLVPMNFCVVKTPRDREKVFYVHAITGEQFAMVPGTKKDDEITLLEEEKIMAYYGAGLLYATPARQEAYL</sequence>
<dbReference type="OrthoDB" id="8557487at2"/>
<dbReference type="SUPFAM" id="SSF50346">
    <property type="entry name" value="PRC-barrel domain"/>
    <property type="match status" value="1"/>
</dbReference>
<dbReference type="GO" id="GO:0019684">
    <property type="term" value="P:photosynthesis, light reaction"/>
    <property type="evidence" value="ECO:0007669"/>
    <property type="project" value="InterPro"/>
</dbReference>
<gene>
    <name evidence="4" type="primary">puhA</name>
    <name evidence="4" type="ORF">E0E05_11870</name>
</gene>
<keyword evidence="5" id="KW-1185">Reference proteome</keyword>
<evidence type="ECO:0000259" key="3">
    <source>
        <dbReference type="Pfam" id="PF05239"/>
    </source>
</evidence>
<name>A0A4P6V2T7_9HYPH</name>
<dbReference type="InterPro" id="IPR011033">
    <property type="entry name" value="PRC_barrel-like_sf"/>
</dbReference>
<reference evidence="4 5" key="1">
    <citation type="journal article" date="2017" name="Int. J. Syst. Evol. Microbiol.">
        <title>Roseitalea porphyridii gen. nov., sp. nov., isolated from a red alga, and reclassification of Hoeflea suaedae Chung et al. 2013 as Pseudohoeflea suaedae gen. nov., comb. nov.</title>
        <authorList>
            <person name="Hyeon J.W."/>
            <person name="Jeong S.E."/>
            <person name="Baek K."/>
            <person name="Jeon C.O."/>
        </authorList>
    </citation>
    <scope>NUCLEOTIDE SEQUENCE [LARGE SCALE GENOMIC DNA]</scope>
    <source>
        <strain evidence="4 5">MA7-20</strain>
    </source>
</reference>
<evidence type="ECO:0000313" key="5">
    <source>
        <dbReference type="Proteomes" id="UP000293719"/>
    </source>
</evidence>
<evidence type="ECO:0000256" key="1">
    <source>
        <dbReference type="SAM" id="Phobius"/>
    </source>
</evidence>
<protein>
    <submittedName>
        <fullName evidence="4">Photosynthetic reaction center subunit H</fullName>
    </submittedName>
</protein>
<dbReference type="KEGG" id="rpod:E0E05_11870"/>
<organism evidence="4 5">
    <name type="scientific">Roseitalea porphyridii</name>
    <dbReference type="NCBI Taxonomy" id="1852022"/>
    <lineage>
        <taxon>Bacteria</taxon>
        <taxon>Pseudomonadati</taxon>
        <taxon>Pseudomonadota</taxon>
        <taxon>Alphaproteobacteria</taxon>
        <taxon>Hyphomicrobiales</taxon>
        <taxon>Ahrensiaceae</taxon>
        <taxon>Roseitalea</taxon>
    </lineage>
</organism>
<dbReference type="RefSeq" id="WP_131616903.1">
    <property type="nucleotide sequence ID" value="NZ_CP036532.1"/>
</dbReference>
<dbReference type="AlphaFoldDB" id="A0A4P6V2T7"/>
<dbReference type="SUPFAM" id="SSF81490">
    <property type="entry name" value="Photosystem II reaction centre subunit H, transmembrane region"/>
    <property type="match status" value="1"/>
</dbReference>
<dbReference type="InterPro" id="IPR005652">
    <property type="entry name" value="Photo_RC_H"/>
</dbReference>
<dbReference type="EMBL" id="CP036532">
    <property type="protein sequence ID" value="QBK31233.1"/>
    <property type="molecule type" value="Genomic_DNA"/>
</dbReference>
<keyword evidence="1" id="KW-0812">Transmembrane</keyword>
<proteinExistence type="predicted"/>
<feature type="domain" description="PRC-barrel" evidence="3">
    <location>
        <begin position="148"/>
        <end position="220"/>
    </location>
</feature>
<keyword evidence="1" id="KW-1133">Transmembrane helix</keyword>
<dbReference type="Pfam" id="PF05239">
    <property type="entry name" value="PRC"/>
    <property type="match status" value="1"/>
</dbReference>
<dbReference type="InterPro" id="IPR027275">
    <property type="entry name" value="PRC-brl_dom"/>
</dbReference>
<dbReference type="Gene3D" id="3.90.50.10">
    <property type="entry name" value="Photosynthetic Reaction Center, subunit H, domain 2"/>
    <property type="match status" value="1"/>
</dbReference>
<evidence type="ECO:0000313" key="4">
    <source>
        <dbReference type="EMBL" id="QBK31233.1"/>
    </source>
</evidence>